<evidence type="ECO:0000313" key="2">
    <source>
        <dbReference type="Proteomes" id="UP001231649"/>
    </source>
</evidence>
<dbReference type="EMBL" id="CM056784">
    <property type="protein sequence ID" value="KAJ8724206.1"/>
    <property type="molecule type" value="Genomic_DNA"/>
</dbReference>
<name>A0ACC2QRP2_9NEOP</name>
<gene>
    <name evidence="1" type="ORF">PYW08_015680</name>
</gene>
<dbReference type="Proteomes" id="UP001231649">
    <property type="component" value="Chromosome 8"/>
</dbReference>
<keyword evidence="2" id="KW-1185">Reference proteome</keyword>
<evidence type="ECO:0000313" key="1">
    <source>
        <dbReference type="EMBL" id="KAJ8724206.1"/>
    </source>
</evidence>
<proteinExistence type="predicted"/>
<accession>A0ACC2QRP2</accession>
<protein>
    <submittedName>
        <fullName evidence="1">Uncharacterized protein</fullName>
    </submittedName>
</protein>
<organism evidence="1 2">
    <name type="scientific">Mythimna loreyi</name>
    <dbReference type="NCBI Taxonomy" id="667449"/>
    <lineage>
        <taxon>Eukaryota</taxon>
        <taxon>Metazoa</taxon>
        <taxon>Ecdysozoa</taxon>
        <taxon>Arthropoda</taxon>
        <taxon>Hexapoda</taxon>
        <taxon>Insecta</taxon>
        <taxon>Pterygota</taxon>
        <taxon>Neoptera</taxon>
        <taxon>Endopterygota</taxon>
        <taxon>Lepidoptera</taxon>
        <taxon>Glossata</taxon>
        <taxon>Ditrysia</taxon>
        <taxon>Noctuoidea</taxon>
        <taxon>Noctuidae</taxon>
        <taxon>Noctuinae</taxon>
        <taxon>Hadenini</taxon>
        <taxon>Mythimna</taxon>
    </lineage>
</organism>
<comment type="caution">
    <text evidence="1">The sequence shown here is derived from an EMBL/GenBank/DDBJ whole genome shotgun (WGS) entry which is preliminary data.</text>
</comment>
<reference evidence="1" key="1">
    <citation type="submission" date="2023-03" db="EMBL/GenBank/DDBJ databases">
        <title>Chromosome-level genomes of two armyworms, Mythimna separata and Mythimna loreyi, provide insights into the biosynthesis and reception of sex pheromones.</title>
        <authorList>
            <person name="Zhao H."/>
        </authorList>
    </citation>
    <scope>NUCLEOTIDE SEQUENCE</scope>
    <source>
        <strain evidence="1">BeijingLab</strain>
    </source>
</reference>
<sequence length="975" mass="107285">MARWQLALALALALAWSARAALPEPRCPPAAAQRCVCHSNRSNDEIVSRPFYSRLGEFSYSVDGSRLLIDYIDNKHFKLDCFQNLTLDNLAMPRFESEVRVAKAVLKDCPTPRGSFGAVLKRFNVLVKDRLTLMIPAGTVTPTHLSELGNVNTLEIKQAELAPGTLAAPIGLRSLILDRVRLPPGELLQLPTSLQRLELLSVGADVPREVLERLPKLDKITVRDSSNVSVTPTGAMKEMALDMTAVRIPSTLPPLLHTVTILNWDDQWPMPWTSCALHTLVLHGVTAEELPAGWISNCKNMSILKVQDGKQLRTLHATSLSGAQDLQELYLTRCALTALPAGLLDDAPNLRVLDLSNNYLKELPSGLLVPTSHLEKLLLSKNKLTQDVFTLVQAVHSLSELDLSQNDVRDSCEGENRYQPGLSPWHSLRFMTTLNLKKTNASQICRDWRESMPLLRTLNLSQNKFTNLKFADLQFRSTETVLVDLSGNDIRKLEYKQRDYNNVIDPDANASKADVKLDNSLACDCKTYWAARALQERPMHLKKLAAGCARSQAPRDIHTVALDTLVCNATDLCKDAPPGCACAVRDSGVPSPAHLLRVDCGGAGLERLADLLGPLAAAAKRERVALDNYVWQLNLTNNRITDLSAAAFPKHLSDLDLTNNSLTLLREDDLRTLLADSTRRVRLARNPLVCNCSAAATLTLMQARQAALDYDALTCANGSRLATVRPLRCSRGLDAALVAAVAALVTLLAAAALAGLLWHPALRLRLKVVLHQRGWLPALADQDDDDRRFDVFLSFSHGDERFVRDELVARLESGPAPYRLCVHYRDWVPGGWIPAQIAASVRASRRTVAVVSAHFLRSAWARAEFQEAYALALRDARPRLVVVLLDDPSALPLDDKLRSYLSTNTYVRWGDPWFWHKLRLALPRSRGPLAGNVPLESTPPDAVTPEACSESAASPLNSASSTPGRPAARAQAVPV</sequence>